<dbReference type="AlphaFoldDB" id="A0A0A8ZVE3"/>
<protein>
    <submittedName>
        <fullName evidence="2">Uncharacterized protein</fullName>
    </submittedName>
</protein>
<feature type="region of interest" description="Disordered" evidence="1">
    <location>
        <begin position="1"/>
        <end position="25"/>
    </location>
</feature>
<proteinExistence type="predicted"/>
<dbReference type="EMBL" id="GBRH01257165">
    <property type="protein sequence ID" value="JAD40730.1"/>
    <property type="molecule type" value="Transcribed_RNA"/>
</dbReference>
<name>A0A0A8ZVE3_ARUDO</name>
<feature type="compositionally biased region" description="Basic and acidic residues" evidence="1">
    <location>
        <begin position="7"/>
        <end position="25"/>
    </location>
</feature>
<accession>A0A0A8ZVE3</accession>
<reference evidence="2" key="2">
    <citation type="journal article" date="2015" name="Data Brief">
        <title>Shoot transcriptome of the giant reed, Arundo donax.</title>
        <authorList>
            <person name="Barrero R.A."/>
            <person name="Guerrero F.D."/>
            <person name="Moolhuijzen P."/>
            <person name="Goolsby J.A."/>
            <person name="Tidwell J."/>
            <person name="Bellgard S.E."/>
            <person name="Bellgard M.I."/>
        </authorList>
    </citation>
    <scope>NUCLEOTIDE SEQUENCE</scope>
    <source>
        <tissue evidence="2">Shoot tissue taken approximately 20 cm above the soil surface</tissue>
    </source>
</reference>
<sequence>MDDESETERPEVGSDGRSRGEMLLC</sequence>
<reference evidence="2" key="1">
    <citation type="submission" date="2014-09" db="EMBL/GenBank/DDBJ databases">
        <authorList>
            <person name="Magalhaes I.L.F."/>
            <person name="Oliveira U."/>
            <person name="Santos F.R."/>
            <person name="Vidigal T.H.D.A."/>
            <person name="Brescovit A.D."/>
            <person name="Santos A.J."/>
        </authorList>
    </citation>
    <scope>NUCLEOTIDE SEQUENCE</scope>
    <source>
        <tissue evidence="2">Shoot tissue taken approximately 20 cm above the soil surface</tissue>
    </source>
</reference>
<evidence type="ECO:0000256" key="1">
    <source>
        <dbReference type="SAM" id="MobiDB-lite"/>
    </source>
</evidence>
<evidence type="ECO:0000313" key="2">
    <source>
        <dbReference type="EMBL" id="JAD40730.1"/>
    </source>
</evidence>
<organism evidence="2">
    <name type="scientific">Arundo donax</name>
    <name type="common">Giant reed</name>
    <name type="synonym">Donax arundinaceus</name>
    <dbReference type="NCBI Taxonomy" id="35708"/>
    <lineage>
        <taxon>Eukaryota</taxon>
        <taxon>Viridiplantae</taxon>
        <taxon>Streptophyta</taxon>
        <taxon>Embryophyta</taxon>
        <taxon>Tracheophyta</taxon>
        <taxon>Spermatophyta</taxon>
        <taxon>Magnoliopsida</taxon>
        <taxon>Liliopsida</taxon>
        <taxon>Poales</taxon>
        <taxon>Poaceae</taxon>
        <taxon>PACMAD clade</taxon>
        <taxon>Arundinoideae</taxon>
        <taxon>Arundineae</taxon>
        <taxon>Arundo</taxon>
    </lineage>
</organism>